<dbReference type="RefSeq" id="WP_126581426.1">
    <property type="nucleotide sequence ID" value="NZ_BIFR01000001.1"/>
</dbReference>
<dbReference type="EMBL" id="BIFR01000001">
    <property type="protein sequence ID" value="GCE13941.1"/>
    <property type="molecule type" value="Genomic_DNA"/>
</dbReference>
<dbReference type="Proteomes" id="UP000287352">
    <property type="component" value="Unassembled WGS sequence"/>
</dbReference>
<evidence type="ECO:0000313" key="2">
    <source>
        <dbReference type="EMBL" id="GCE13941.1"/>
    </source>
</evidence>
<evidence type="ECO:0000313" key="3">
    <source>
        <dbReference type="Proteomes" id="UP000287352"/>
    </source>
</evidence>
<accession>A0A402A4L5</accession>
<dbReference type="SUPFAM" id="SSF49899">
    <property type="entry name" value="Concanavalin A-like lectins/glucanases"/>
    <property type="match status" value="1"/>
</dbReference>
<feature type="transmembrane region" description="Helical" evidence="1">
    <location>
        <begin position="262"/>
        <end position="287"/>
    </location>
</feature>
<evidence type="ECO:0000256" key="1">
    <source>
        <dbReference type="SAM" id="Phobius"/>
    </source>
</evidence>
<evidence type="ECO:0008006" key="4">
    <source>
        <dbReference type="Google" id="ProtNLM"/>
    </source>
</evidence>
<protein>
    <recommendedName>
        <fullName evidence="4">3-keto-disaccharide hydrolase domain-containing protein</fullName>
    </recommendedName>
</protein>
<keyword evidence="1" id="KW-0472">Membrane</keyword>
<comment type="caution">
    <text evidence="2">The sequence shown here is derived from an EMBL/GenBank/DDBJ whole genome shotgun (WGS) entry which is preliminary data.</text>
</comment>
<gene>
    <name evidence="2" type="ORF">KTT_38000</name>
</gene>
<name>A0A402A4L5_9CHLR</name>
<keyword evidence="1" id="KW-1133">Transmembrane helix</keyword>
<dbReference type="OrthoDB" id="8020935at2"/>
<keyword evidence="3" id="KW-1185">Reference proteome</keyword>
<sequence>MHCNVCGTTLTSEQVVCPTCHTPISISQGLEDFHANAIRSASMPEQADRLAFEQETISTPTNFSLTAEQPLSGAPTLDDQESTIKTPAVEPVSPVAKAPTLITPDEIPPVDEAPNLITPDEVSPVDEAPTLITPDEVPPVDEAPTLITPDEISPVDEAPTLITPDKEIFGAQTFPEEGSFREPVTAFEAQHATASLQEPVATDAELPTLQEAPIPSEQTLAPLDQSRYSSTFIPFVPDKPAASVAYPAPTNAQKIHKPRWSIGLLIALVVGLVALFGESGGVIYYAAATHPAEVRHNVQTFATAHARATDTANQVSTAQAQATTTTKKASVALASIDTDHKTLYTVATQGQPTFNDPINDQAKSNWEIVNESDKSCLFQGKEFHIQINNTNHFYYCANSDIKPMGDFALQVQMKIVSGDGEGLIFRVNNSTNEYYWLSLTQDGFYEFDNVGKSAMTLLQSGPVPQFHTGLGQTNQLTLITQGPEISIYVNQTYVTSIHDTAYIYGDIALMANKYTQNTDVIFSNLQIWAFS</sequence>
<keyword evidence="1" id="KW-0812">Transmembrane</keyword>
<reference evidence="3" key="1">
    <citation type="submission" date="2018-12" db="EMBL/GenBank/DDBJ databases">
        <title>Tengunoibacter tsumagoiensis gen. nov., sp. nov., Dictyobacter kobayashii sp. nov., D. alpinus sp. nov., and D. joshuensis sp. nov. and description of Dictyobacteraceae fam. nov. within the order Ktedonobacterales isolated from Tengu-no-mugimeshi.</title>
        <authorList>
            <person name="Wang C.M."/>
            <person name="Zheng Y."/>
            <person name="Sakai Y."/>
            <person name="Toyoda A."/>
            <person name="Minakuchi Y."/>
            <person name="Abe K."/>
            <person name="Yokota A."/>
            <person name="Yabe S."/>
        </authorList>
    </citation>
    <scope>NUCLEOTIDE SEQUENCE [LARGE SCALE GENOMIC DNA]</scope>
    <source>
        <strain evidence="3">Uno3</strain>
    </source>
</reference>
<dbReference type="Gene3D" id="2.60.120.560">
    <property type="entry name" value="Exo-inulinase, domain 1"/>
    <property type="match status" value="1"/>
</dbReference>
<dbReference type="InterPro" id="IPR013320">
    <property type="entry name" value="ConA-like_dom_sf"/>
</dbReference>
<dbReference type="AlphaFoldDB" id="A0A402A4L5"/>
<proteinExistence type="predicted"/>
<organism evidence="2 3">
    <name type="scientific">Tengunoibacter tsumagoiensis</name>
    <dbReference type="NCBI Taxonomy" id="2014871"/>
    <lineage>
        <taxon>Bacteria</taxon>
        <taxon>Bacillati</taxon>
        <taxon>Chloroflexota</taxon>
        <taxon>Ktedonobacteria</taxon>
        <taxon>Ktedonobacterales</taxon>
        <taxon>Dictyobacteraceae</taxon>
        <taxon>Tengunoibacter</taxon>
    </lineage>
</organism>